<sequence length="408" mass="45924">MSVWRKELAVPKLLQASLSACVVLAAISFYKKSPAVLALACLFGAVYYLSRLYFRSAADQLVFLNPRRSIRLFPGDTERLPLTLSYEGSWPQIRGTMTFTASDAIDVDNAVLTHEKKNLKQKDYEWQFAVPKKSRLEQELMVTGKKRGAVKLNRIELSIRNVMGYGLLLLAFDPIYRTEVIVFPAPLPVIGIKPLLQFGQGFHPFSRSLFEDPASPAGARDYERSDPYNRIHWKATAASASLKTKVVEKTTEYKWAFIVNVGSSSYGTSSFQSETMENQLSYLTFMCQHASSAGIPYEIFMNIRVPGAVGFLKVEKGEDRAHLLKVLETLARISVSSVTFPLLELLAKTDREISSTIPVVILAGNLDEDGRQELYFQKWQKHGSPVYRIIEQEEGAYLSKWSARRAIS</sequence>
<reference evidence="2" key="1">
    <citation type="submission" date="2021-09" db="EMBL/GenBank/DDBJ databases">
        <title>Genome analysis of Fictibacillus sp. KIGAM418 isolated from marine sediment.</title>
        <authorList>
            <person name="Seo M.-J."/>
            <person name="Cho E.-S."/>
            <person name="Hwang C.Y."/>
        </authorList>
    </citation>
    <scope>NUCLEOTIDE SEQUENCE</scope>
    <source>
        <strain evidence="2">KIGAM418</strain>
    </source>
</reference>
<dbReference type="EMBL" id="JAIWJX010000002">
    <property type="protein sequence ID" value="MCK6255989.1"/>
    <property type="molecule type" value="Genomic_DNA"/>
</dbReference>
<evidence type="ECO:0000313" key="3">
    <source>
        <dbReference type="Proteomes" id="UP001139011"/>
    </source>
</evidence>
<accession>A0A9X1XE16</accession>
<gene>
    <name evidence="2" type="ORF">LCY76_05140</name>
</gene>
<dbReference type="PANTHER" id="PTHR34351:SF2">
    <property type="entry name" value="DUF58 DOMAIN-CONTAINING PROTEIN"/>
    <property type="match status" value="1"/>
</dbReference>
<organism evidence="2 3">
    <name type="scientific">Fictibacillus marinisediminis</name>
    <dbReference type="NCBI Taxonomy" id="2878389"/>
    <lineage>
        <taxon>Bacteria</taxon>
        <taxon>Bacillati</taxon>
        <taxon>Bacillota</taxon>
        <taxon>Bacilli</taxon>
        <taxon>Bacillales</taxon>
        <taxon>Fictibacillaceae</taxon>
        <taxon>Fictibacillus</taxon>
    </lineage>
</organism>
<dbReference type="RefSeq" id="WP_248251725.1">
    <property type="nucleotide sequence ID" value="NZ_JAIWJX010000002.1"/>
</dbReference>
<keyword evidence="1" id="KW-1133">Transmembrane helix</keyword>
<proteinExistence type="predicted"/>
<keyword evidence="1" id="KW-0472">Membrane</keyword>
<dbReference type="PANTHER" id="PTHR34351">
    <property type="entry name" value="SLR1927 PROTEIN-RELATED"/>
    <property type="match status" value="1"/>
</dbReference>
<keyword evidence="1" id="KW-0812">Transmembrane</keyword>
<dbReference type="AlphaFoldDB" id="A0A9X1XE16"/>
<keyword evidence="3" id="KW-1185">Reference proteome</keyword>
<evidence type="ECO:0000256" key="1">
    <source>
        <dbReference type="SAM" id="Phobius"/>
    </source>
</evidence>
<evidence type="ECO:0000313" key="2">
    <source>
        <dbReference type="EMBL" id="MCK6255989.1"/>
    </source>
</evidence>
<protein>
    <submittedName>
        <fullName evidence="2">DUF58 domain-containing protein</fullName>
    </submittedName>
</protein>
<name>A0A9X1XE16_9BACL</name>
<comment type="caution">
    <text evidence="2">The sequence shown here is derived from an EMBL/GenBank/DDBJ whole genome shotgun (WGS) entry which is preliminary data.</text>
</comment>
<dbReference type="Proteomes" id="UP001139011">
    <property type="component" value="Unassembled WGS sequence"/>
</dbReference>
<feature type="transmembrane region" description="Helical" evidence="1">
    <location>
        <begin position="35"/>
        <end position="54"/>
    </location>
</feature>